<evidence type="ECO:0000313" key="1">
    <source>
        <dbReference type="EMBL" id="KKM87904.1"/>
    </source>
</evidence>
<comment type="caution">
    <text evidence="1">The sequence shown here is derived from an EMBL/GenBank/DDBJ whole genome shotgun (WGS) entry which is preliminary data.</text>
</comment>
<protein>
    <submittedName>
        <fullName evidence="1">Uncharacterized protein</fullName>
    </submittedName>
</protein>
<reference evidence="1" key="1">
    <citation type="journal article" date="2015" name="Nature">
        <title>Complex archaea that bridge the gap between prokaryotes and eukaryotes.</title>
        <authorList>
            <person name="Spang A."/>
            <person name="Saw J.H."/>
            <person name="Jorgensen S.L."/>
            <person name="Zaremba-Niedzwiedzka K."/>
            <person name="Martijn J."/>
            <person name="Lind A.E."/>
            <person name="van Eijk R."/>
            <person name="Schleper C."/>
            <person name="Guy L."/>
            <person name="Ettema T.J."/>
        </authorList>
    </citation>
    <scope>NUCLEOTIDE SEQUENCE</scope>
</reference>
<name>A0A0F9KZX8_9ZZZZ</name>
<proteinExistence type="predicted"/>
<sequence length="528" mass="61664">MLQPLLQLYFLHSYIYKRSLDLNTKTLSEKYADKIHGVLNCYDRIVITGTLPTFCYAEGMTGYLYSHKIRIFDYPKFAMPLREQVRNNAEQIANENGLEIEFIRKNNFRKEKRIKELIKRRGNHPGLVHIFSAMETCQSYKPWHDKKSHKTYLKYSTSKCLHYYFYFIDEELGLCYVRVPTWCPFRLQIYFNGHNILASQLKKRGVDHVLLDNAFLSIADFDLANLLSQNIDINKLHEKLDTFAQTYCPAIKTLDVSYHWSIMQVEYATDIIFKHQKDLHAIYSLLLETLIHSVKPENISTFLGKKLHGNYAGEMGNNFNVRILGSRIKHQMGPVSIKMYDKLGLILRIETVTNDVSFFKHYREVQHRDGSCETKYANMRKSIYSLNPLQELLAASNRRYLQFISEIETPEVGVKIFNNLTDTKEEKQHRYKGFNFFSEQDALLLRVLARGAFMISGFTNKALRTLLLNKNAGQISRLIKRLRVHGLVKKIGKRYKYYLTKLGCKVVATALKLRELYIIPCLANRAVV</sequence>
<gene>
    <name evidence="1" type="ORF">LCGC14_1264210</name>
</gene>
<organism evidence="1">
    <name type="scientific">marine sediment metagenome</name>
    <dbReference type="NCBI Taxonomy" id="412755"/>
    <lineage>
        <taxon>unclassified sequences</taxon>
        <taxon>metagenomes</taxon>
        <taxon>ecological metagenomes</taxon>
    </lineage>
</organism>
<dbReference type="AlphaFoldDB" id="A0A0F9KZX8"/>
<dbReference type="EMBL" id="LAZR01007035">
    <property type="protein sequence ID" value="KKM87904.1"/>
    <property type="molecule type" value="Genomic_DNA"/>
</dbReference>
<accession>A0A0F9KZX8</accession>